<name>A0A929L2W6_9SPHI</name>
<sequence length="50" mass="5918">MIFLDTENPRLAKQRHAVEELDILRTLYDEYDLNELAMSCKPDTKKKAHL</sequence>
<accession>A0A929L2W6</accession>
<dbReference type="RefSeq" id="WP_194112317.1">
    <property type="nucleotide sequence ID" value="NZ_JADFFL010000005.1"/>
</dbReference>
<evidence type="ECO:0000313" key="1">
    <source>
        <dbReference type="EMBL" id="MBE9663090.1"/>
    </source>
</evidence>
<dbReference type="EMBL" id="JADFFL010000005">
    <property type="protein sequence ID" value="MBE9663090.1"/>
    <property type="molecule type" value="Genomic_DNA"/>
</dbReference>
<evidence type="ECO:0000313" key="2">
    <source>
        <dbReference type="Proteomes" id="UP000622475"/>
    </source>
</evidence>
<reference evidence="1" key="1">
    <citation type="submission" date="2020-10" db="EMBL/GenBank/DDBJ databases">
        <title>Mucilaginibacter mali sp. nov., isolated from rhizosphere soil of apple orchard.</title>
        <authorList>
            <person name="Lee J.-S."/>
            <person name="Kim H.S."/>
            <person name="Kim J.-S."/>
        </authorList>
    </citation>
    <scope>NUCLEOTIDE SEQUENCE</scope>
    <source>
        <strain evidence="1">KCTC 22746</strain>
    </source>
</reference>
<proteinExistence type="predicted"/>
<dbReference type="AlphaFoldDB" id="A0A929L2W6"/>
<comment type="caution">
    <text evidence="1">The sequence shown here is derived from an EMBL/GenBank/DDBJ whole genome shotgun (WGS) entry which is preliminary data.</text>
</comment>
<gene>
    <name evidence="1" type="ORF">IRJ16_14470</name>
</gene>
<dbReference type="Proteomes" id="UP000622475">
    <property type="component" value="Unassembled WGS sequence"/>
</dbReference>
<organism evidence="1 2">
    <name type="scientific">Mucilaginibacter myungsuensis</name>
    <dbReference type="NCBI Taxonomy" id="649104"/>
    <lineage>
        <taxon>Bacteria</taxon>
        <taxon>Pseudomonadati</taxon>
        <taxon>Bacteroidota</taxon>
        <taxon>Sphingobacteriia</taxon>
        <taxon>Sphingobacteriales</taxon>
        <taxon>Sphingobacteriaceae</taxon>
        <taxon>Mucilaginibacter</taxon>
    </lineage>
</organism>
<keyword evidence="2" id="KW-1185">Reference proteome</keyword>
<protein>
    <submittedName>
        <fullName evidence="1">Uncharacterized protein</fullName>
    </submittedName>
</protein>